<reference evidence="2" key="1">
    <citation type="submission" date="2021-08" db="EMBL/GenBank/DDBJ databases">
        <title>Genome of a novel bacterium of the phylum Verrucomicrobia, Oleiharenicola sp. KSB-15.</title>
        <authorList>
            <person name="Chung J.-H."/>
            <person name="Ahn J.-H."/>
            <person name="Yoon Y."/>
            <person name="Kim D.-Y."/>
            <person name="An S.-H."/>
            <person name="Park I."/>
            <person name="Yeon J."/>
        </authorList>
    </citation>
    <scope>NUCLEOTIDE SEQUENCE</scope>
    <source>
        <strain evidence="2">KSB-15</strain>
    </source>
</reference>
<keyword evidence="3" id="KW-1185">Reference proteome</keyword>
<proteinExistence type="predicted"/>
<evidence type="ECO:0000256" key="1">
    <source>
        <dbReference type="SAM" id="SignalP"/>
    </source>
</evidence>
<accession>A0A8F9TUV9</accession>
<dbReference type="AlphaFoldDB" id="A0A8F9TUV9"/>
<evidence type="ECO:0000313" key="2">
    <source>
        <dbReference type="EMBL" id="QYM79500.1"/>
    </source>
</evidence>
<dbReference type="EMBL" id="CP080507">
    <property type="protein sequence ID" value="QYM79500.1"/>
    <property type="molecule type" value="Genomic_DNA"/>
</dbReference>
<feature type="chain" id="PRO_5034997280" evidence="1">
    <location>
        <begin position="22"/>
        <end position="145"/>
    </location>
</feature>
<dbReference type="Gene3D" id="2.60.40.3230">
    <property type="match status" value="1"/>
</dbReference>
<feature type="signal peptide" evidence="1">
    <location>
        <begin position="1"/>
        <end position="21"/>
    </location>
</feature>
<dbReference type="InterPro" id="IPR038483">
    <property type="entry name" value="YcfL-like_sf"/>
</dbReference>
<sequence>MKNFSLRIPVVSRGRALLAVAVGLLAGCATNVNTVERAQPQAAPTYIADKRVVTDNTLAGMVRVVAINQSTVSGNLLKVQATIENRKNSLRTLNYKFEWIDRDGMAINSPNETWKSVQLQGRETTTIATVAINPRAVDFVLKLRE</sequence>
<dbReference type="Pfam" id="PF07233">
    <property type="entry name" value="DUF1425"/>
    <property type="match status" value="1"/>
</dbReference>
<dbReference type="CDD" id="cd09030">
    <property type="entry name" value="DUF1425"/>
    <property type="match status" value="1"/>
</dbReference>
<keyword evidence="1" id="KW-0732">Signal</keyword>
<organism evidence="2 3">
    <name type="scientific">Horticoccus luteus</name>
    <dbReference type="NCBI Taxonomy" id="2862869"/>
    <lineage>
        <taxon>Bacteria</taxon>
        <taxon>Pseudomonadati</taxon>
        <taxon>Verrucomicrobiota</taxon>
        <taxon>Opitutia</taxon>
        <taxon>Opitutales</taxon>
        <taxon>Opitutaceae</taxon>
        <taxon>Horticoccus</taxon>
    </lineage>
</organism>
<dbReference type="KEGG" id="ole:K0B96_02470"/>
<dbReference type="PROSITE" id="PS51257">
    <property type="entry name" value="PROKAR_LIPOPROTEIN"/>
    <property type="match status" value="1"/>
</dbReference>
<evidence type="ECO:0000313" key="3">
    <source>
        <dbReference type="Proteomes" id="UP000825051"/>
    </source>
</evidence>
<name>A0A8F9TUV9_9BACT</name>
<protein>
    <submittedName>
        <fullName evidence="2">YcfL family protein</fullName>
    </submittedName>
</protein>
<dbReference type="Proteomes" id="UP000825051">
    <property type="component" value="Chromosome"/>
</dbReference>
<gene>
    <name evidence="2" type="ORF">K0B96_02470</name>
</gene>
<dbReference type="InterPro" id="IPR010824">
    <property type="entry name" value="DUF1425"/>
</dbReference>
<dbReference type="RefSeq" id="WP_220163448.1">
    <property type="nucleotide sequence ID" value="NZ_CP080507.1"/>
</dbReference>